<dbReference type="Ensembl" id="ENSSAUT00010072894.1">
    <property type="protein sequence ID" value="ENSSAUP00010069648.1"/>
    <property type="gene ID" value="ENSSAUG00010027563.1"/>
</dbReference>
<feature type="chain" id="PRO_5025653381" description="Ig-like domain-containing protein" evidence="1">
    <location>
        <begin position="22"/>
        <end position="127"/>
    </location>
</feature>
<dbReference type="InterPro" id="IPR036179">
    <property type="entry name" value="Ig-like_dom_sf"/>
</dbReference>
<dbReference type="SMART" id="SM00406">
    <property type="entry name" value="IGv"/>
    <property type="match status" value="1"/>
</dbReference>
<dbReference type="InterPro" id="IPR013106">
    <property type="entry name" value="Ig_V-set"/>
</dbReference>
<reference evidence="3" key="2">
    <citation type="submission" date="2025-08" db="UniProtKB">
        <authorList>
            <consortium name="Ensembl"/>
        </authorList>
    </citation>
    <scope>IDENTIFICATION</scope>
</reference>
<protein>
    <recommendedName>
        <fullName evidence="2">Ig-like domain-containing protein</fullName>
    </recommendedName>
</protein>
<dbReference type="SMART" id="SM00409">
    <property type="entry name" value="IG"/>
    <property type="match status" value="1"/>
</dbReference>
<evidence type="ECO:0000313" key="3">
    <source>
        <dbReference type="Ensembl" id="ENSSAUP00010069648.1"/>
    </source>
</evidence>
<feature type="domain" description="Ig-like" evidence="2">
    <location>
        <begin position="21"/>
        <end position="127"/>
    </location>
</feature>
<dbReference type="PANTHER" id="PTHR23267">
    <property type="entry name" value="IMMUNOGLOBULIN LIGHT CHAIN"/>
    <property type="match status" value="1"/>
</dbReference>
<dbReference type="InterPro" id="IPR050150">
    <property type="entry name" value="IgV_Light_Chain"/>
</dbReference>
<dbReference type="AlphaFoldDB" id="A0A671Z3R2"/>
<sequence>MTLITILIWTLACCCFTGCSGQVTVTQPPVVTFTPGSTVTLTCNTNPAVYRDSNGDYIFWYQQKSGQSPELLIIFVSTRESGTPARFTGSGRSSAFTLTISGVQTEDAAVYYCQSLHNLNSDWQFTQ</sequence>
<evidence type="ECO:0000256" key="1">
    <source>
        <dbReference type="SAM" id="SignalP"/>
    </source>
</evidence>
<reference evidence="3" key="1">
    <citation type="submission" date="2021-04" db="EMBL/GenBank/DDBJ databases">
        <authorList>
            <consortium name="Wellcome Sanger Institute Data Sharing"/>
        </authorList>
    </citation>
    <scope>NUCLEOTIDE SEQUENCE [LARGE SCALE GENOMIC DNA]</scope>
</reference>
<dbReference type="InterPro" id="IPR007110">
    <property type="entry name" value="Ig-like_dom"/>
</dbReference>
<keyword evidence="4" id="KW-1185">Reference proteome</keyword>
<proteinExistence type="predicted"/>
<dbReference type="InterPro" id="IPR003599">
    <property type="entry name" value="Ig_sub"/>
</dbReference>
<dbReference type="GeneTree" id="ENSGT01080000257344"/>
<evidence type="ECO:0000313" key="4">
    <source>
        <dbReference type="Proteomes" id="UP000472265"/>
    </source>
</evidence>
<dbReference type="InterPro" id="IPR013783">
    <property type="entry name" value="Ig-like_fold"/>
</dbReference>
<name>A0A671Z3R2_SPAAU</name>
<dbReference type="OMA" id="TCSGQVT"/>
<accession>A0A671Z3R2</accession>
<feature type="signal peptide" evidence="1">
    <location>
        <begin position="1"/>
        <end position="21"/>
    </location>
</feature>
<reference evidence="3" key="3">
    <citation type="submission" date="2025-09" db="UniProtKB">
        <authorList>
            <consortium name="Ensembl"/>
        </authorList>
    </citation>
    <scope>IDENTIFICATION</scope>
</reference>
<dbReference type="PROSITE" id="PS50835">
    <property type="entry name" value="IG_LIKE"/>
    <property type="match status" value="1"/>
</dbReference>
<dbReference type="Pfam" id="PF07686">
    <property type="entry name" value="V-set"/>
    <property type="match status" value="1"/>
</dbReference>
<keyword evidence="1" id="KW-0732">Signal</keyword>
<dbReference type="Gene3D" id="2.60.40.10">
    <property type="entry name" value="Immunoglobulins"/>
    <property type="match status" value="1"/>
</dbReference>
<dbReference type="SUPFAM" id="SSF48726">
    <property type="entry name" value="Immunoglobulin"/>
    <property type="match status" value="1"/>
</dbReference>
<dbReference type="Proteomes" id="UP000472265">
    <property type="component" value="Chromosome 16"/>
</dbReference>
<organism evidence="3 4">
    <name type="scientific">Sparus aurata</name>
    <name type="common">Gilthead sea bream</name>
    <dbReference type="NCBI Taxonomy" id="8175"/>
    <lineage>
        <taxon>Eukaryota</taxon>
        <taxon>Metazoa</taxon>
        <taxon>Chordata</taxon>
        <taxon>Craniata</taxon>
        <taxon>Vertebrata</taxon>
        <taxon>Euteleostomi</taxon>
        <taxon>Actinopterygii</taxon>
        <taxon>Neopterygii</taxon>
        <taxon>Teleostei</taxon>
        <taxon>Neoteleostei</taxon>
        <taxon>Acanthomorphata</taxon>
        <taxon>Eupercaria</taxon>
        <taxon>Spariformes</taxon>
        <taxon>Sparidae</taxon>
        <taxon>Sparus</taxon>
    </lineage>
</organism>
<evidence type="ECO:0000259" key="2">
    <source>
        <dbReference type="PROSITE" id="PS50835"/>
    </source>
</evidence>